<dbReference type="RefSeq" id="XP_040678241.1">
    <property type="nucleotide sequence ID" value="XM_040823570.1"/>
</dbReference>
<evidence type="ECO:0000313" key="2">
    <source>
        <dbReference type="EMBL" id="KHN97175.1"/>
    </source>
</evidence>
<feature type="compositionally biased region" description="Basic residues" evidence="1">
    <location>
        <begin position="141"/>
        <end position="160"/>
    </location>
</feature>
<sequence>MDTPSSKAPPKRKRHEHISLSTVDFSFDPARAEPTDDGSSSPRSKVAHRFRGLGLGGGGGVVIDEADDGDGPGCARKRQRLDEMMTDAGQQRLRQGAGSPTPQPSQALCPEPKAGAGHVAAQIPTPADAAPGGPGQDTKSPHRRRAGTPPLKLHKSPKKPRQGDVNVAGSPVADEDDVVVDPVRAALTWHEDEITIYDPNDKDDDGTGINGVGFKPTPAIAEARAIRRRHQMAEYRRREEKEARAKRSQLRGGEKPLPARLKNKSPARKVRFVDSERRNGAVTTPCSTI</sequence>
<feature type="compositionally biased region" description="Basic and acidic residues" evidence="1">
    <location>
        <begin position="233"/>
        <end position="245"/>
    </location>
</feature>
<feature type="region of interest" description="Disordered" evidence="1">
    <location>
        <begin position="233"/>
        <end position="289"/>
    </location>
</feature>
<dbReference type="EMBL" id="AZHE01000011">
    <property type="protein sequence ID" value="KHN97175.1"/>
    <property type="molecule type" value="Genomic_DNA"/>
</dbReference>
<gene>
    <name evidence="2" type="ORF">MAM_04772</name>
</gene>
<feature type="region of interest" description="Disordered" evidence="1">
    <location>
        <begin position="196"/>
        <end position="215"/>
    </location>
</feature>
<accession>A0A0B2WWB3</accession>
<evidence type="ECO:0000256" key="1">
    <source>
        <dbReference type="SAM" id="MobiDB-lite"/>
    </source>
</evidence>
<protein>
    <submittedName>
        <fullName evidence="2">Uncharacterized protein</fullName>
    </submittedName>
</protein>
<dbReference type="GeneID" id="63739227"/>
<name>A0A0B2WWB3_METAS</name>
<comment type="caution">
    <text evidence="2">The sequence shown here is derived from an EMBL/GenBank/DDBJ whole genome shotgun (WGS) entry which is preliminary data.</text>
</comment>
<dbReference type="HOGENOM" id="CLU_042177_0_0_1"/>
<keyword evidence="3" id="KW-1185">Reference proteome</keyword>
<dbReference type="Proteomes" id="UP000030816">
    <property type="component" value="Unassembled WGS sequence"/>
</dbReference>
<evidence type="ECO:0000313" key="3">
    <source>
        <dbReference type="Proteomes" id="UP000030816"/>
    </source>
</evidence>
<organism evidence="2 3">
    <name type="scientific">Metarhizium album (strain ARSEF 1941)</name>
    <dbReference type="NCBI Taxonomy" id="1081103"/>
    <lineage>
        <taxon>Eukaryota</taxon>
        <taxon>Fungi</taxon>
        <taxon>Dikarya</taxon>
        <taxon>Ascomycota</taxon>
        <taxon>Pezizomycotina</taxon>
        <taxon>Sordariomycetes</taxon>
        <taxon>Hypocreomycetidae</taxon>
        <taxon>Hypocreales</taxon>
        <taxon>Clavicipitaceae</taxon>
        <taxon>Metarhizium</taxon>
    </lineage>
</organism>
<dbReference type="AlphaFoldDB" id="A0A0B2WWB3"/>
<feature type="compositionally biased region" description="Polar residues" evidence="1">
    <location>
        <begin position="88"/>
        <end position="106"/>
    </location>
</feature>
<proteinExistence type="predicted"/>
<dbReference type="OrthoDB" id="5391950at2759"/>
<feature type="compositionally biased region" description="Basic residues" evidence="1">
    <location>
        <begin position="261"/>
        <end position="270"/>
    </location>
</feature>
<reference evidence="2 3" key="1">
    <citation type="journal article" date="2014" name="Proc. Natl. Acad. Sci. U.S.A.">
        <title>Trajectory and genomic determinants of fungal-pathogen speciation and host adaptation.</title>
        <authorList>
            <person name="Hu X."/>
            <person name="Xiao G."/>
            <person name="Zheng P."/>
            <person name="Shang Y."/>
            <person name="Su Y."/>
            <person name="Zhang X."/>
            <person name="Liu X."/>
            <person name="Zhan S."/>
            <person name="St Leger R.J."/>
            <person name="Wang C."/>
        </authorList>
    </citation>
    <scope>NUCLEOTIDE SEQUENCE [LARGE SCALE GENOMIC DNA]</scope>
    <source>
        <strain evidence="2 3">ARSEF 1941</strain>
    </source>
</reference>
<feature type="region of interest" description="Disordered" evidence="1">
    <location>
        <begin position="1"/>
        <end position="177"/>
    </location>
</feature>